<accession>A0AA84ZE01</accession>
<reference evidence="2" key="1">
    <citation type="submission" date="2023-11" db="UniProtKB">
        <authorList>
            <consortium name="WormBaseParasite"/>
        </authorList>
    </citation>
    <scope>IDENTIFICATION</scope>
</reference>
<sequence>MSLFEHWFILTPNELQFFTSDPEGCLSSGGISSISVGHDAKANSVYADLNSIWNVDNQASELCVCNIETIMGISDSSQHMLTPQPCRQLTELIFTIFCRLYEEADPVLYEIVQDVKECETQIYMLTLLGKLIHKIDLIAYPQFITPILNTLNHLWSIGKLNQLKLFIIWFTIYLDIQYSQQNFTSLSSSAIGLIFLAAKYCLIRAPEDAHSDVTPKATELRLELLSRLVLYHNMW</sequence>
<protein>
    <submittedName>
        <fullName evidence="2">Uncharacterized protein</fullName>
    </submittedName>
</protein>
<evidence type="ECO:0000313" key="2">
    <source>
        <dbReference type="WBParaSite" id="SMRG1_26820.1"/>
    </source>
</evidence>
<organism evidence="1 2">
    <name type="scientific">Schistosoma margrebowiei</name>
    <dbReference type="NCBI Taxonomy" id="48269"/>
    <lineage>
        <taxon>Eukaryota</taxon>
        <taxon>Metazoa</taxon>
        <taxon>Spiralia</taxon>
        <taxon>Lophotrochozoa</taxon>
        <taxon>Platyhelminthes</taxon>
        <taxon>Trematoda</taxon>
        <taxon>Digenea</taxon>
        <taxon>Strigeidida</taxon>
        <taxon>Schistosomatoidea</taxon>
        <taxon>Schistosomatidae</taxon>
        <taxon>Schistosoma</taxon>
    </lineage>
</organism>
<dbReference type="Proteomes" id="UP000050790">
    <property type="component" value="Unassembled WGS sequence"/>
</dbReference>
<name>A0AA84ZE01_9TREM</name>
<evidence type="ECO:0000313" key="1">
    <source>
        <dbReference type="Proteomes" id="UP000050790"/>
    </source>
</evidence>
<dbReference type="AlphaFoldDB" id="A0AA84ZE01"/>
<dbReference type="WBParaSite" id="SMRG1_26820.1">
    <property type="protein sequence ID" value="SMRG1_26820.1"/>
    <property type="gene ID" value="SMRG1_26820"/>
</dbReference>
<proteinExistence type="predicted"/>